<feature type="domain" description="Aminoacyl-transfer RNA synthetases class-II family profile" evidence="1">
    <location>
        <begin position="57"/>
        <end position="297"/>
    </location>
</feature>
<dbReference type="Gene3D" id="3.30.930.10">
    <property type="entry name" value="Bira Bifunctional Protein, Domain 2"/>
    <property type="match status" value="1"/>
</dbReference>
<organism evidence="2 3">
    <name type="scientific">Kribbella alba</name>
    <dbReference type="NCBI Taxonomy" id="190197"/>
    <lineage>
        <taxon>Bacteria</taxon>
        <taxon>Bacillati</taxon>
        <taxon>Actinomycetota</taxon>
        <taxon>Actinomycetes</taxon>
        <taxon>Propionibacteriales</taxon>
        <taxon>Kribbellaceae</taxon>
        <taxon>Kribbella</taxon>
    </lineage>
</organism>
<proteinExistence type="predicted"/>
<evidence type="ECO:0000259" key="1">
    <source>
        <dbReference type="PROSITE" id="PS50862"/>
    </source>
</evidence>
<dbReference type="EMBL" id="BAAANE010000016">
    <property type="protein sequence ID" value="GAA1661400.1"/>
    <property type="molecule type" value="Genomic_DNA"/>
</dbReference>
<reference evidence="2 3" key="1">
    <citation type="journal article" date="2019" name="Int. J. Syst. Evol. Microbiol.">
        <title>The Global Catalogue of Microorganisms (GCM) 10K type strain sequencing project: providing services to taxonomists for standard genome sequencing and annotation.</title>
        <authorList>
            <consortium name="The Broad Institute Genomics Platform"/>
            <consortium name="The Broad Institute Genome Sequencing Center for Infectious Disease"/>
            <person name="Wu L."/>
            <person name="Ma J."/>
        </authorList>
    </citation>
    <scope>NUCLEOTIDE SEQUENCE [LARGE SCALE GENOMIC DNA]</scope>
    <source>
        <strain evidence="2 3">JCM 14306</strain>
    </source>
</reference>
<name>A0ABN2FX62_9ACTN</name>
<dbReference type="InterPro" id="IPR036621">
    <property type="entry name" value="Anticodon-bd_dom_sf"/>
</dbReference>
<protein>
    <recommendedName>
        <fullName evidence="1">Aminoacyl-transfer RNA synthetases class-II family profile domain-containing protein</fullName>
    </recommendedName>
</protein>
<evidence type="ECO:0000313" key="2">
    <source>
        <dbReference type="EMBL" id="GAA1661400.1"/>
    </source>
</evidence>
<dbReference type="InterPro" id="IPR050062">
    <property type="entry name" value="Pro-tRNA_synthetase"/>
</dbReference>
<evidence type="ECO:0000313" key="3">
    <source>
        <dbReference type="Proteomes" id="UP001501319"/>
    </source>
</evidence>
<dbReference type="PANTHER" id="PTHR42753:SF2">
    <property type="entry name" value="PROLINE--TRNA LIGASE"/>
    <property type="match status" value="1"/>
</dbReference>
<dbReference type="Proteomes" id="UP001501319">
    <property type="component" value="Unassembled WGS sequence"/>
</dbReference>
<dbReference type="SUPFAM" id="SSF52954">
    <property type="entry name" value="Class II aaRS ABD-related"/>
    <property type="match status" value="1"/>
</dbReference>
<sequence length="387" mass="42698">MQPTRWSTLFFPTSSGATHKKTGTDWLLSSGYLTRVDRGVYGWLPLGQRVVGAMDHLTRTTAERLGYSEMGLPLLQPLVVWEASDRYEQLGDLLTRVPMKAGEYVLNSTQEEVVEMVLASHGNFAGARLFQLSDRVRNELRPAHGLTRSLTFKLAEWYCFAESNEAIRKELVVLRTELASALERLGLATTYVQHRERLDLTSVAVTSTADVRQFRYSICTGCTYTFRPELEVCPQCGGRCEVTAAVEAADVFARAAVGALRGHRYVGAGLGVYRTISLVAENLANGIRLCWPRAICPFDVNMIVGDNGAVESEQVARHLSAAGHSVIIDDRPLRFGRKLFDAKCLAAPLEIIFKPDGRVELNDRVHDKATVVAGGAAEAAVRILEEQ</sequence>
<dbReference type="PROSITE" id="PS50862">
    <property type="entry name" value="AA_TRNA_LIGASE_II"/>
    <property type="match status" value="1"/>
</dbReference>
<gene>
    <name evidence="2" type="ORF">GCM10009744_63920</name>
</gene>
<dbReference type="InterPro" id="IPR045864">
    <property type="entry name" value="aa-tRNA-synth_II/BPL/LPL"/>
</dbReference>
<dbReference type="SUPFAM" id="SSF55681">
    <property type="entry name" value="Class II aaRS and biotin synthetases"/>
    <property type="match status" value="1"/>
</dbReference>
<dbReference type="Gene3D" id="3.40.50.800">
    <property type="entry name" value="Anticodon-binding domain"/>
    <property type="match status" value="1"/>
</dbReference>
<dbReference type="RefSeq" id="WP_344116644.1">
    <property type="nucleotide sequence ID" value="NZ_BAAANE010000016.1"/>
</dbReference>
<accession>A0ABN2FX62</accession>
<dbReference type="PANTHER" id="PTHR42753">
    <property type="entry name" value="MITOCHONDRIAL RIBOSOME PROTEIN L39/PROLYL-TRNA LIGASE FAMILY MEMBER"/>
    <property type="match status" value="1"/>
</dbReference>
<dbReference type="InterPro" id="IPR006195">
    <property type="entry name" value="aa-tRNA-synth_II"/>
</dbReference>
<keyword evidence="3" id="KW-1185">Reference proteome</keyword>
<comment type="caution">
    <text evidence="2">The sequence shown here is derived from an EMBL/GenBank/DDBJ whole genome shotgun (WGS) entry which is preliminary data.</text>
</comment>